<dbReference type="Proteomes" id="UP000258379">
    <property type="component" value="Unassembled WGS sequence"/>
</dbReference>
<evidence type="ECO:0000313" key="2">
    <source>
        <dbReference type="Proteomes" id="UP000258379"/>
    </source>
</evidence>
<evidence type="ECO:0000313" key="1">
    <source>
        <dbReference type="EMBL" id="RFT30704.1"/>
    </source>
</evidence>
<feature type="non-terminal residue" evidence="1">
    <location>
        <position position="1"/>
    </location>
</feature>
<dbReference type="InterPro" id="IPR027417">
    <property type="entry name" value="P-loop_NTPase"/>
</dbReference>
<dbReference type="AlphaFoldDB" id="A0A3E2CFS5"/>
<dbReference type="EMBL" id="NNRU01000001">
    <property type="protein sequence ID" value="RFT30704.1"/>
    <property type="molecule type" value="Genomic_DNA"/>
</dbReference>
<dbReference type="Gene3D" id="3.40.50.300">
    <property type="entry name" value="P-loop containing nucleotide triphosphate hydrolases"/>
    <property type="match status" value="1"/>
</dbReference>
<sequence length="123" mass="13314">RVFTCGHKGGMTTLHADKVQKVPARLMSLGLLAGLEPSSLCALAADAFDVVIHVERVNGMRIVKELGVLRSTDSGALEGVPILRLKNCVNSNDSNFSAQIEETSAWKNFAVKWHLPLNTGLFL</sequence>
<reference evidence="1 2" key="1">
    <citation type="submission" date="2017-07" db="EMBL/GenBank/DDBJ databases">
        <title>A comparative genomics approach to explaining the enigmatic role of Gardnerella vaginalis in the vaginal microbiome.</title>
        <authorList>
            <person name="Vancuren S.J."/>
            <person name="Hill J.E."/>
        </authorList>
    </citation>
    <scope>NUCLEOTIDE SEQUENCE [LARGE SCALE GENOMIC DNA]</scope>
    <source>
        <strain evidence="1 2">WP023</strain>
    </source>
</reference>
<organism evidence="1 2">
    <name type="scientific">Gardnerella vaginalis</name>
    <dbReference type="NCBI Taxonomy" id="2702"/>
    <lineage>
        <taxon>Bacteria</taxon>
        <taxon>Bacillati</taxon>
        <taxon>Actinomycetota</taxon>
        <taxon>Actinomycetes</taxon>
        <taxon>Bifidobacteriales</taxon>
        <taxon>Bifidobacteriaceae</taxon>
        <taxon>Gardnerella</taxon>
    </lineage>
</organism>
<comment type="caution">
    <text evidence="1">The sequence shown here is derived from an EMBL/GenBank/DDBJ whole genome shotgun (WGS) entry which is preliminary data.</text>
</comment>
<gene>
    <name evidence="1" type="ORF">CG405_01060</name>
</gene>
<protein>
    <submittedName>
        <fullName evidence="1">Pilus assembly protein</fullName>
    </submittedName>
</protein>
<accession>A0A3E2CFS5</accession>
<name>A0A3E2CFS5_GARVA</name>
<proteinExistence type="predicted"/>